<sequence>MHHDHRKVPEEDVLPRTLPVTECMLVVRTDFSDQGAWEAVRAAIGEPGEDGYLEDYMYGVEFVDDVGYRDISGEELLRLIPEGYDASILAVVDETTIRSPEMPLVLVDLNELNEEYGRAMRVIPAELPSIEVNLHIGNMDFFEFADNADEDGVFRGFPE</sequence>
<dbReference type="InterPro" id="IPR053832">
    <property type="entry name" value="DUF6924"/>
</dbReference>
<comment type="caution">
    <text evidence="2">The sequence shown here is derived from an EMBL/GenBank/DDBJ whole genome shotgun (WGS) entry which is preliminary data.</text>
</comment>
<dbReference type="Proteomes" id="UP001501442">
    <property type="component" value="Unassembled WGS sequence"/>
</dbReference>
<name>A0ABP8UTC1_9ACTN</name>
<protein>
    <recommendedName>
        <fullName evidence="1">DUF6924 domain-containing protein</fullName>
    </recommendedName>
</protein>
<evidence type="ECO:0000313" key="2">
    <source>
        <dbReference type="EMBL" id="GAA4639703.1"/>
    </source>
</evidence>
<dbReference type="EMBL" id="BAABHK010000028">
    <property type="protein sequence ID" value="GAA4639703.1"/>
    <property type="molecule type" value="Genomic_DNA"/>
</dbReference>
<accession>A0ABP8UTC1</accession>
<dbReference type="Pfam" id="PF21962">
    <property type="entry name" value="DUF6924"/>
    <property type="match status" value="1"/>
</dbReference>
<proteinExistence type="predicted"/>
<organism evidence="2 3">
    <name type="scientific">Actinoallomurus vinaceus</name>
    <dbReference type="NCBI Taxonomy" id="1080074"/>
    <lineage>
        <taxon>Bacteria</taxon>
        <taxon>Bacillati</taxon>
        <taxon>Actinomycetota</taxon>
        <taxon>Actinomycetes</taxon>
        <taxon>Streptosporangiales</taxon>
        <taxon>Thermomonosporaceae</taxon>
        <taxon>Actinoallomurus</taxon>
    </lineage>
</organism>
<gene>
    <name evidence="2" type="ORF">GCM10023196_102390</name>
</gene>
<keyword evidence="3" id="KW-1185">Reference proteome</keyword>
<reference evidence="3" key="1">
    <citation type="journal article" date="2019" name="Int. J. Syst. Evol. Microbiol.">
        <title>The Global Catalogue of Microorganisms (GCM) 10K type strain sequencing project: providing services to taxonomists for standard genome sequencing and annotation.</title>
        <authorList>
            <consortium name="The Broad Institute Genomics Platform"/>
            <consortium name="The Broad Institute Genome Sequencing Center for Infectious Disease"/>
            <person name="Wu L."/>
            <person name="Ma J."/>
        </authorList>
    </citation>
    <scope>NUCLEOTIDE SEQUENCE [LARGE SCALE GENOMIC DNA]</scope>
    <source>
        <strain evidence="3">JCM 17939</strain>
    </source>
</reference>
<feature type="domain" description="DUF6924" evidence="1">
    <location>
        <begin position="24"/>
        <end position="157"/>
    </location>
</feature>
<evidence type="ECO:0000259" key="1">
    <source>
        <dbReference type="Pfam" id="PF21962"/>
    </source>
</evidence>
<evidence type="ECO:0000313" key="3">
    <source>
        <dbReference type="Proteomes" id="UP001501442"/>
    </source>
</evidence>